<name>A0A974CDJ2_XENLA</name>
<evidence type="ECO:0000313" key="2">
    <source>
        <dbReference type="EMBL" id="OCT71215.1"/>
    </source>
</evidence>
<evidence type="ECO:0000313" key="3">
    <source>
        <dbReference type="Proteomes" id="UP000694892"/>
    </source>
</evidence>
<organism evidence="2 3">
    <name type="scientific">Xenopus laevis</name>
    <name type="common">African clawed frog</name>
    <dbReference type="NCBI Taxonomy" id="8355"/>
    <lineage>
        <taxon>Eukaryota</taxon>
        <taxon>Metazoa</taxon>
        <taxon>Chordata</taxon>
        <taxon>Craniata</taxon>
        <taxon>Vertebrata</taxon>
        <taxon>Euteleostomi</taxon>
        <taxon>Amphibia</taxon>
        <taxon>Batrachia</taxon>
        <taxon>Anura</taxon>
        <taxon>Pipoidea</taxon>
        <taxon>Pipidae</taxon>
        <taxon>Xenopodinae</taxon>
        <taxon>Xenopus</taxon>
        <taxon>Xenopus</taxon>
    </lineage>
</organism>
<protein>
    <submittedName>
        <fullName evidence="2">Uncharacterized protein</fullName>
    </submittedName>
</protein>
<accession>A0A974CDJ2</accession>
<reference evidence="3" key="1">
    <citation type="journal article" date="2016" name="Nature">
        <title>Genome evolution in the allotetraploid frog Xenopus laevis.</title>
        <authorList>
            <person name="Session A.M."/>
            <person name="Uno Y."/>
            <person name="Kwon T."/>
            <person name="Chapman J.A."/>
            <person name="Toyoda A."/>
            <person name="Takahashi S."/>
            <person name="Fukui A."/>
            <person name="Hikosaka A."/>
            <person name="Suzuki A."/>
            <person name="Kondo M."/>
            <person name="van Heeringen S.J."/>
            <person name="Quigley I."/>
            <person name="Heinz S."/>
            <person name="Ogino H."/>
            <person name="Ochi H."/>
            <person name="Hellsten U."/>
            <person name="Lyons J.B."/>
            <person name="Simakov O."/>
            <person name="Putnam N."/>
            <person name="Stites J."/>
            <person name="Kuroki Y."/>
            <person name="Tanaka T."/>
            <person name="Michiue T."/>
            <person name="Watanabe M."/>
            <person name="Bogdanovic O."/>
            <person name="Lister R."/>
            <person name="Georgiou G."/>
            <person name="Paranjpe S.S."/>
            <person name="van Kruijsbergen I."/>
            <person name="Shu S."/>
            <person name="Carlson J."/>
            <person name="Kinoshita T."/>
            <person name="Ohta Y."/>
            <person name="Mawaribuchi S."/>
            <person name="Jenkins J."/>
            <person name="Grimwood J."/>
            <person name="Schmutz J."/>
            <person name="Mitros T."/>
            <person name="Mozaffari S.V."/>
            <person name="Suzuki Y."/>
            <person name="Haramoto Y."/>
            <person name="Yamamoto T.S."/>
            <person name="Takagi C."/>
            <person name="Heald R."/>
            <person name="Miller K."/>
            <person name="Haudenschild C."/>
            <person name="Kitzman J."/>
            <person name="Nakayama T."/>
            <person name="Izutsu Y."/>
            <person name="Robert J."/>
            <person name="Fortriede J."/>
            <person name="Burns K."/>
            <person name="Lotay V."/>
            <person name="Karimi K."/>
            <person name="Yasuoka Y."/>
            <person name="Dichmann D.S."/>
            <person name="Flajnik M.F."/>
            <person name="Houston D.W."/>
            <person name="Shendure J."/>
            <person name="DuPasquier L."/>
            <person name="Vize P.D."/>
            <person name="Zorn A.M."/>
            <person name="Ito M."/>
            <person name="Marcotte E.M."/>
            <person name="Wallingford J.B."/>
            <person name="Ito Y."/>
            <person name="Asashima M."/>
            <person name="Ueno N."/>
            <person name="Matsuda Y."/>
            <person name="Veenstra G.J."/>
            <person name="Fujiyama A."/>
            <person name="Harland R.M."/>
            <person name="Taira M."/>
            <person name="Rokhsar D.S."/>
        </authorList>
    </citation>
    <scope>NUCLEOTIDE SEQUENCE [LARGE SCALE GENOMIC DNA]</scope>
    <source>
        <strain evidence="3">J</strain>
    </source>
</reference>
<feature type="compositionally biased region" description="Polar residues" evidence="1">
    <location>
        <begin position="23"/>
        <end position="52"/>
    </location>
</feature>
<sequence>MDQEPEPVQQQQQEDEEPWQLAPTLQETMVSCTSQATSQQHSSFPSIPSAKTPTCPEETSFLTVLANNPPPGVLPYGGTGAFLQGRAGGHMCYRGLSGCRMSDMKEPRGITRRESTWVH</sequence>
<proteinExistence type="predicted"/>
<feature type="compositionally biased region" description="Low complexity" evidence="1">
    <location>
        <begin position="1"/>
        <end position="12"/>
    </location>
</feature>
<gene>
    <name evidence="2" type="ORF">XELAEV_18034193mg</name>
</gene>
<evidence type="ECO:0000256" key="1">
    <source>
        <dbReference type="SAM" id="MobiDB-lite"/>
    </source>
</evidence>
<dbReference type="Proteomes" id="UP000694892">
    <property type="component" value="Chromosome 7L"/>
</dbReference>
<dbReference type="EMBL" id="CM004478">
    <property type="protein sequence ID" value="OCT71215.1"/>
    <property type="molecule type" value="Genomic_DNA"/>
</dbReference>
<dbReference type="AlphaFoldDB" id="A0A974CDJ2"/>
<feature type="region of interest" description="Disordered" evidence="1">
    <location>
        <begin position="1"/>
        <end position="55"/>
    </location>
</feature>